<feature type="chain" id="PRO_5047446356" description="Lipocalin-like domain-containing protein" evidence="1">
    <location>
        <begin position="18"/>
        <end position="162"/>
    </location>
</feature>
<organism evidence="2 3">
    <name type="scientific">Hymenobacter ruricola</name>
    <dbReference type="NCBI Taxonomy" id="2791023"/>
    <lineage>
        <taxon>Bacteria</taxon>
        <taxon>Pseudomonadati</taxon>
        <taxon>Bacteroidota</taxon>
        <taxon>Cytophagia</taxon>
        <taxon>Cytophagales</taxon>
        <taxon>Hymenobacteraceae</taxon>
        <taxon>Hymenobacter</taxon>
    </lineage>
</organism>
<comment type="caution">
    <text evidence="2">The sequence shown here is derived from an EMBL/GenBank/DDBJ whole genome shotgun (WGS) entry which is preliminary data.</text>
</comment>
<proteinExistence type="predicted"/>
<evidence type="ECO:0000313" key="2">
    <source>
        <dbReference type="EMBL" id="MBF9219825.1"/>
    </source>
</evidence>
<accession>A0ABS0HYQ4</accession>
<sequence>MKRIALFALTAATLLAAACTKDKEKAPQPKTPEQLLSANVWHMTALTANPGLQTTGGTTVTDIYPFIPACTKDDTQEFAAGGQFKSDEGASKCDPSDQQTVTGTWSFVKTGNDNGVNVLVNGNQIRFKVLNVTDTQLQMSTADDLFGIGSGTSVTYTLTYTK</sequence>
<dbReference type="Proteomes" id="UP000618931">
    <property type="component" value="Unassembled WGS sequence"/>
</dbReference>
<protein>
    <recommendedName>
        <fullName evidence="4">Lipocalin-like domain-containing protein</fullName>
    </recommendedName>
</protein>
<dbReference type="EMBL" id="JADQDM010000001">
    <property type="protein sequence ID" value="MBF9219825.1"/>
    <property type="molecule type" value="Genomic_DNA"/>
</dbReference>
<dbReference type="PROSITE" id="PS51257">
    <property type="entry name" value="PROKAR_LIPOPROTEIN"/>
    <property type="match status" value="1"/>
</dbReference>
<evidence type="ECO:0008006" key="4">
    <source>
        <dbReference type="Google" id="ProtNLM"/>
    </source>
</evidence>
<name>A0ABS0HYQ4_9BACT</name>
<reference evidence="2 3" key="1">
    <citation type="submission" date="2020-11" db="EMBL/GenBank/DDBJ databases">
        <authorList>
            <person name="Kim M.K."/>
        </authorList>
    </citation>
    <scope>NUCLEOTIDE SEQUENCE [LARGE SCALE GENOMIC DNA]</scope>
    <source>
        <strain evidence="2 3">BT662</strain>
    </source>
</reference>
<gene>
    <name evidence="2" type="ORF">I2H31_01805</name>
</gene>
<keyword evidence="3" id="KW-1185">Reference proteome</keyword>
<dbReference type="RefSeq" id="WP_196291291.1">
    <property type="nucleotide sequence ID" value="NZ_JADQDM010000001.1"/>
</dbReference>
<evidence type="ECO:0000313" key="3">
    <source>
        <dbReference type="Proteomes" id="UP000618931"/>
    </source>
</evidence>
<feature type="signal peptide" evidence="1">
    <location>
        <begin position="1"/>
        <end position="17"/>
    </location>
</feature>
<keyword evidence="1" id="KW-0732">Signal</keyword>
<evidence type="ECO:0000256" key="1">
    <source>
        <dbReference type="SAM" id="SignalP"/>
    </source>
</evidence>